<organism evidence="2 3">
    <name type="scientific">Nitrincola nitratireducens</name>
    <dbReference type="NCBI Taxonomy" id="1229521"/>
    <lineage>
        <taxon>Bacteria</taxon>
        <taxon>Pseudomonadati</taxon>
        <taxon>Pseudomonadota</taxon>
        <taxon>Gammaproteobacteria</taxon>
        <taxon>Oceanospirillales</taxon>
        <taxon>Oceanospirillaceae</taxon>
        <taxon>Nitrincola</taxon>
    </lineage>
</organism>
<evidence type="ECO:0000256" key="1">
    <source>
        <dbReference type="SAM" id="SignalP"/>
    </source>
</evidence>
<dbReference type="STRING" id="1229521.D791_03840"/>
<dbReference type="InterPro" id="IPR011852">
    <property type="entry name" value="TRAP_TAXI"/>
</dbReference>
<dbReference type="Pfam" id="PF16868">
    <property type="entry name" value="NMT1_3"/>
    <property type="match status" value="1"/>
</dbReference>
<name>W9UZD8_9GAMM</name>
<dbReference type="PATRIC" id="fig|1229521.3.peg.3865"/>
<reference evidence="2 3" key="2">
    <citation type="journal article" date="2015" name="Syst. Appl. Microbiol.">
        <title>Nitrincola nitratireducens sp. nov. isolated from a haloalkaline crater lake.</title>
        <authorList>
            <person name="Singh A."/>
            <person name="Vaidya B."/>
            <person name="Tanuku N.R."/>
            <person name="Pinnaka A.K."/>
        </authorList>
    </citation>
    <scope>NUCLEOTIDE SEQUENCE [LARGE SCALE GENOMIC DNA]</scope>
    <source>
        <strain evidence="2 3">AK23</strain>
    </source>
</reference>
<dbReference type="EMBL" id="AONB01000028">
    <property type="protein sequence ID" value="EXJ09267.1"/>
    <property type="molecule type" value="Genomic_DNA"/>
</dbReference>
<evidence type="ECO:0000313" key="2">
    <source>
        <dbReference type="EMBL" id="EXJ09267.1"/>
    </source>
</evidence>
<keyword evidence="3" id="KW-1185">Reference proteome</keyword>
<dbReference type="OrthoDB" id="9780180at2"/>
<dbReference type="CDD" id="cd13568">
    <property type="entry name" value="PBP2_TAXI_TRAP_like_3"/>
    <property type="match status" value="1"/>
</dbReference>
<evidence type="ECO:0000313" key="3">
    <source>
        <dbReference type="Proteomes" id="UP000019464"/>
    </source>
</evidence>
<keyword evidence="1" id="KW-0732">Signal</keyword>
<keyword evidence="2" id="KW-0675">Receptor</keyword>
<dbReference type="AlphaFoldDB" id="W9UZD8"/>
<dbReference type="PANTHER" id="PTHR42941">
    <property type="entry name" value="SLL1037 PROTEIN"/>
    <property type="match status" value="1"/>
</dbReference>
<dbReference type="Gene3D" id="3.40.190.10">
    <property type="entry name" value="Periplasmic binding protein-like II"/>
    <property type="match status" value="2"/>
</dbReference>
<dbReference type="SUPFAM" id="SSF53850">
    <property type="entry name" value="Periplasmic binding protein-like II"/>
    <property type="match status" value="1"/>
</dbReference>
<reference evidence="3" key="1">
    <citation type="submission" date="2012-11" db="EMBL/GenBank/DDBJ databases">
        <authorList>
            <person name="Singh A."/>
            <person name="Pinnaka A.K."/>
            <person name="Vaidya B."/>
        </authorList>
    </citation>
    <scope>NUCLEOTIDE SEQUENCE [LARGE SCALE GENOMIC DNA]</scope>
    <source>
        <strain evidence="3">AK23</strain>
    </source>
</reference>
<feature type="chain" id="PRO_5004929880" evidence="1">
    <location>
        <begin position="26"/>
        <end position="323"/>
    </location>
</feature>
<dbReference type="NCBIfam" id="TIGR02122">
    <property type="entry name" value="TRAP_TAXI"/>
    <property type="match status" value="1"/>
</dbReference>
<dbReference type="PANTHER" id="PTHR42941:SF1">
    <property type="entry name" value="SLL1037 PROTEIN"/>
    <property type="match status" value="1"/>
</dbReference>
<sequence>MVYRVLCRCIGVLALCWGLSLTVLAESFVTIATGGVTGVYYPAGGAICRLVNRDRVDHGIRCAVRTTGGSVYNLSGLRTGEFDLAIVQSDWQYHAFEGSDVFSAAGPHHELRSVFSLHPELFTLLVRDDAQISSLNDLVGKRVNIGNKGSGQRATMERLMLLKGWDTTSFAEVFELGAAEQASALCDGKIDAMIYVVGHPSGSVQEATIICDAKLVDVKDADVDDLVSRHSYYRQAYIPGGLYRGNGLDVVSFGVAATLVTTTNVSDDVIYAMVKSVFESLTAFRRLHPAFAILTKEAMVNEALSAPFHSGAERYYKEVGLIE</sequence>
<protein>
    <submittedName>
        <fullName evidence="2">TRAP transporter solute receptor, TAXI family</fullName>
    </submittedName>
</protein>
<dbReference type="Proteomes" id="UP000019464">
    <property type="component" value="Unassembled WGS sequence"/>
</dbReference>
<proteinExistence type="predicted"/>
<comment type="caution">
    <text evidence="2">The sequence shown here is derived from an EMBL/GenBank/DDBJ whole genome shotgun (WGS) entry which is preliminary data.</text>
</comment>
<feature type="signal peptide" evidence="1">
    <location>
        <begin position="1"/>
        <end position="25"/>
    </location>
</feature>
<dbReference type="RefSeq" id="WP_051514660.1">
    <property type="nucleotide sequence ID" value="NZ_AONB01000028.1"/>
</dbReference>
<accession>W9UZD8</accession>
<gene>
    <name evidence="2" type="ORF">D791_03840</name>
</gene>